<gene>
    <name evidence="1" type="ORF">HPB50_007550</name>
</gene>
<accession>A0ACB7RHS7</accession>
<dbReference type="Proteomes" id="UP000821845">
    <property type="component" value="Chromosome 9"/>
</dbReference>
<reference evidence="1" key="1">
    <citation type="submission" date="2020-05" db="EMBL/GenBank/DDBJ databases">
        <title>Large-scale comparative analyses of tick genomes elucidate their genetic diversity and vector capacities.</title>
        <authorList>
            <person name="Jia N."/>
            <person name="Wang J."/>
            <person name="Shi W."/>
            <person name="Du L."/>
            <person name="Sun Y."/>
            <person name="Zhan W."/>
            <person name="Jiang J."/>
            <person name="Wang Q."/>
            <person name="Zhang B."/>
            <person name="Ji P."/>
            <person name="Sakyi L.B."/>
            <person name="Cui X."/>
            <person name="Yuan T."/>
            <person name="Jiang B."/>
            <person name="Yang W."/>
            <person name="Lam T.T.-Y."/>
            <person name="Chang Q."/>
            <person name="Ding S."/>
            <person name="Wang X."/>
            <person name="Zhu J."/>
            <person name="Ruan X."/>
            <person name="Zhao L."/>
            <person name="Wei J."/>
            <person name="Que T."/>
            <person name="Du C."/>
            <person name="Cheng J."/>
            <person name="Dai P."/>
            <person name="Han X."/>
            <person name="Huang E."/>
            <person name="Gao Y."/>
            <person name="Liu J."/>
            <person name="Shao H."/>
            <person name="Ye R."/>
            <person name="Li L."/>
            <person name="Wei W."/>
            <person name="Wang X."/>
            <person name="Wang C."/>
            <person name="Yang T."/>
            <person name="Huo Q."/>
            <person name="Li W."/>
            <person name="Guo W."/>
            <person name="Chen H."/>
            <person name="Zhou L."/>
            <person name="Ni X."/>
            <person name="Tian J."/>
            <person name="Zhou Y."/>
            <person name="Sheng Y."/>
            <person name="Liu T."/>
            <person name="Pan Y."/>
            <person name="Xia L."/>
            <person name="Li J."/>
            <person name="Zhao F."/>
            <person name="Cao W."/>
        </authorList>
    </citation>
    <scope>NUCLEOTIDE SEQUENCE</scope>
    <source>
        <strain evidence="1">Hyas-2018</strain>
    </source>
</reference>
<proteinExistence type="predicted"/>
<comment type="caution">
    <text evidence="1">The sequence shown here is derived from an EMBL/GenBank/DDBJ whole genome shotgun (WGS) entry which is preliminary data.</text>
</comment>
<evidence type="ECO:0000313" key="2">
    <source>
        <dbReference type="Proteomes" id="UP000821845"/>
    </source>
</evidence>
<organism evidence="1 2">
    <name type="scientific">Hyalomma asiaticum</name>
    <name type="common">Tick</name>
    <dbReference type="NCBI Taxonomy" id="266040"/>
    <lineage>
        <taxon>Eukaryota</taxon>
        <taxon>Metazoa</taxon>
        <taxon>Ecdysozoa</taxon>
        <taxon>Arthropoda</taxon>
        <taxon>Chelicerata</taxon>
        <taxon>Arachnida</taxon>
        <taxon>Acari</taxon>
        <taxon>Parasitiformes</taxon>
        <taxon>Ixodida</taxon>
        <taxon>Ixodoidea</taxon>
        <taxon>Ixodidae</taxon>
        <taxon>Hyalomminae</taxon>
        <taxon>Hyalomma</taxon>
    </lineage>
</organism>
<evidence type="ECO:0000313" key="1">
    <source>
        <dbReference type="EMBL" id="KAH6922018.1"/>
    </source>
</evidence>
<protein>
    <submittedName>
        <fullName evidence="1">Uncharacterized protein</fullName>
    </submittedName>
</protein>
<name>A0ACB7RHS7_HYAAI</name>
<sequence length="201" mass="22431">MADADVPVVAPATDGEIVDLLGGPDEEDEPLEQPRDEQPREIPTVAQTQECLHPSSGNSRTEECPAWPEVPADLPVANAQQSCRGRPPGVSNQPLVLVPDTGLINLNIRPYKCPHCSKGFADQWHLRRHVRIHTGDRPFVCPFCHMAFNQKNTLIGHMRRHTGDKPYRCQECHMAFSWKSTFVKHVQQHGSEHLALSVDGL</sequence>
<dbReference type="EMBL" id="CM023489">
    <property type="protein sequence ID" value="KAH6922018.1"/>
    <property type="molecule type" value="Genomic_DNA"/>
</dbReference>
<keyword evidence="2" id="KW-1185">Reference proteome</keyword>